<feature type="domain" description="RRM" evidence="2">
    <location>
        <begin position="1"/>
        <end position="45"/>
    </location>
</feature>
<dbReference type="Proteomes" id="UP000887574">
    <property type="component" value="Unplaced"/>
</dbReference>
<dbReference type="GO" id="GO:0005847">
    <property type="term" value="C:mRNA cleavage and polyadenylation specificity factor complex"/>
    <property type="evidence" value="ECO:0007669"/>
    <property type="project" value="TreeGrafter"/>
</dbReference>
<dbReference type="InterPro" id="IPR035979">
    <property type="entry name" value="RBD_domain_sf"/>
</dbReference>
<dbReference type="PANTHER" id="PTHR45735:SF2">
    <property type="entry name" value="CLEAVAGE STIMULATION FACTOR SUBUNIT 2"/>
    <property type="match status" value="1"/>
</dbReference>
<evidence type="ECO:0000256" key="1">
    <source>
        <dbReference type="PROSITE-ProRule" id="PRU00176"/>
    </source>
</evidence>
<dbReference type="AlphaFoldDB" id="A0A915EG31"/>
<accession>A0A915EG31</accession>
<reference evidence="4" key="1">
    <citation type="submission" date="2022-11" db="UniProtKB">
        <authorList>
            <consortium name="WormBaseParasite"/>
        </authorList>
    </citation>
    <scope>IDENTIFICATION</scope>
</reference>
<name>A0A915EG31_9BILA</name>
<protein>
    <submittedName>
        <fullName evidence="4">RRM domain-containing protein</fullName>
    </submittedName>
</protein>
<dbReference type="Gene3D" id="3.30.70.330">
    <property type="match status" value="1"/>
</dbReference>
<dbReference type="InterPro" id="IPR012677">
    <property type="entry name" value="Nucleotide-bd_a/b_plait_sf"/>
</dbReference>
<organism evidence="3 4">
    <name type="scientific">Ditylenchus dipsaci</name>
    <dbReference type="NCBI Taxonomy" id="166011"/>
    <lineage>
        <taxon>Eukaryota</taxon>
        <taxon>Metazoa</taxon>
        <taxon>Ecdysozoa</taxon>
        <taxon>Nematoda</taxon>
        <taxon>Chromadorea</taxon>
        <taxon>Rhabditida</taxon>
        <taxon>Tylenchina</taxon>
        <taxon>Tylenchomorpha</taxon>
        <taxon>Sphaerularioidea</taxon>
        <taxon>Anguinidae</taxon>
        <taxon>Anguininae</taxon>
        <taxon>Ditylenchus</taxon>
    </lineage>
</organism>
<evidence type="ECO:0000259" key="2">
    <source>
        <dbReference type="PROSITE" id="PS50102"/>
    </source>
</evidence>
<dbReference type="WBParaSite" id="jg6305">
    <property type="protein sequence ID" value="jg6305"/>
    <property type="gene ID" value="jg6305"/>
</dbReference>
<sequence>MSEQDLGNYFSSAGPVTNVRIMIDRETNRPKGFGFCEFADQQSAQTPSRTSTEWTSMDALCESTWPTKCVAPHRKPGLRGWSKELAVAAKLFKRYFILYKPQWSSRYVLFSADYERASG</sequence>
<dbReference type="PANTHER" id="PTHR45735">
    <property type="entry name" value="CLEAVAGE STIMULATION FACTOR SUBUNIT 2"/>
    <property type="match status" value="1"/>
</dbReference>
<keyword evidence="1" id="KW-0694">RNA-binding</keyword>
<evidence type="ECO:0000313" key="4">
    <source>
        <dbReference type="WBParaSite" id="jg6305"/>
    </source>
</evidence>
<evidence type="ECO:0000313" key="3">
    <source>
        <dbReference type="Proteomes" id="UP000887574"/>
    </source>
</evidence>
<dbReference type="GO" id="GO:0003729">
    <property type="term" value="F:mRNA binding"/>
    <property type="evidence" value="ECO:0007669"/>
    <property type="project" value="TreeGrafter"/>
</dbReference>
<proteinExistence type="predicted"/>
<dbReference type="PROSITE" id="PS50102">
    <property type="entry name" value="RRM"/>
    <property type="match status" value="1"/>
</dbReference>
<dbReference type="SUPFAM" id="SSF54928">
    <property type="entry name" value="RNA-binding domain, RBD"/>
    <property type="match status" value="1"/>
</dbReference>
<keyword evidence="3" id="KW-1185">Reference proteome</keyword>
<dbReference type="InterPro" id="IPR000504">
    <property type="entry name" value="RRM_dom"/>
</dbReference>
<dbReference type="Pfam" id="PF00076">
    <property type="entry name" value="RRM_1"/>
    <property type="match status" value="1"/>
</dbReference>